<reference evidence="2 3" key="1">
    <citation type="submission" date="2021-06" db="EMBL/GenBank/DDBJ databases">
        <title>Description of novel taxa of the family Lachnospiraceae.</title>
        <authorList>
            <person name="Chaplin A.V."/>
            <person name="Sokolova S.R."/>
            <person name="Pikina A.P."/>
            <person name="Korzhanova M."/>
            <person name="Belova V."/>
            <person name="Korostin D."/>
            <person name="Efimov B.A."/>
        </authorList>
    </citation>
    <scope>NUCLEOTIDE SEQUENCE [LARGE SCALE GENOMIC DNA]</scope>
    <source>
        <strain evidence="2 3">ASD4241</strain>
    </source>
</reference>
<evidence type="ECO:0000313" key="3">
    <source>
        <dbReference type="Proteomes" id="UP001314681"/>
    </source>
</evidence>
<dbReference type="EMBL" id="JAHQCX010000009">
    <property type="protein sequence ID" value="MBU9727212.1"/>
    <property type="molecule type" value="Genomic_DNA"/>
</dbReference>
<keyword evidence="3" id="KW-1185">Reference proteome</keyword>
<proteinExistence type="predicted"/>
<dbReference type="PANTHER" id="PTHR42924:SF3">
    <property type="entry name" value="POLYMERASE_HISTIDINOL PHOSPHATASE N-TERMINAL DOMAIN-CONTAINING PROTEIN"/>
    <property type="match status" value="1"/>
</dbReference>
<dbReference type="Gene3D" id="1.10.150.650">
    <property type="match status" value="1"/>
</dbReference>
<dbReference type="Gene3D" id="3.20.20.140">
    <property type="entry name" value="Metal-dependent hydrolases"/>
    <property type="match status" value="1"/>
</dbReference>
<accession>A0ABS6K9P3</accession>
<sequence>MKALYPCDLHTHSTRSDGCDTIPELIQRAAKCGIRILGIADHDVLPISSMEIDGEMTDIIQYALMHSICLIPGVEFSCETLVEDVHVIGYGCCWTHPALLELEAFCTASKMKAYKATLDRLTEFGFPLKLEEVLKQPGGRIDPDKLQKKHIFEAMAKKGYFSDWITAKLFVRDHPSLNVKRQKPEAVRVIQVIQEADGLAVLAHPYLIDEIITTQSGKFMNRGDFIHLLQVQGLNGIETRYTYDKTTCKDRRPNFVLWREIFEHYKDTLLLSGGSDYHADQKRGSKNPRMLGECGLTVEEFFIQPALKRLLSNEQLEFFEF</sequence>
<dbReference type="Pfam" id="PF02811">
    <property type="entry name" value="PHP"/>
    <property type="match status" value="1"/>
</dbReference>
<dbReference type="Proteomes" id="UP001314681">
    <property type="component" value="Unassembled WGS sequence"/>
</dbReference>
<dbReference type="SMART" id="SM00481">
    <property type="entry name" value="POLIIIAc"/>
    <property type="match status" value="1"/>
</dbReference>
<gene>
    <name evidence="2" type="ORF">KTH90_14430</name>
</gene>
<dbReference type="InterPro" id="IPR016195">
    <property type="entry name" value="Pol/histidinol_Pase-like"/>
</dbReference>
<dbReference type="SUPFAM" id="SSF89550">
    <property type="entry name" value="PHP domain-like"/>
    <property type="match status" value="1"/>
</dbReference>
<name>A0ABS6K9P3_9FIRM</name>
<dbReference type="RefSeq" id="WP_158353971.1">
    <property type="nucleotide sequence ID" value="NZ_JAHQCX010000009.1"/>
</dbReference>
<protein>
    <submittedName>
        <fullName evidence="2">PHP domain-containing protein</fullName>
    </submittedName>
</protein>
<dbReference type="PANTHER" id="PTHR42924">
    <property type="entry name" value="EXONUCLEASE"/>
    <property type="match status" value="1"/>
</dbReference>
<evidence type="ECO:0000259" key="1">
    <source>
        <dbReference type="SMART" id="SM00481"/>
    </source>
</evidence>
<dbReference type="InterPro" id="IPR004013">
    <property type="entry name" value="PHP_dom"/>
</dbReference>
<comment type="caution">
    <text evidence="2">The sequence shown here is derived from an EMBL/GenBank/DDBJ whole genome shotgun (WGS) entry which is preliminary data.</text>
</comment>
<feature type="domain" description="Polymerase/histidinol phosphatase N-terminal" evidence="1">
    <location>
        <begin position="7"/>
        <end position="80"/>
    </location>
</feature>
<evidence type="ECO:0000313" key="2">
    <source>
        <dbReference type="EMBL" id="MBU9727212.1"/>
    </source>
</evidence>
<dbReference type="InterPro" id="IPR003141">
    <property type="entry name" value="Pol/His_phosphatase_N"/>
</dbReference>
<dbReference type="InterPro" id="IPR052018">
    <property type="entry name" value="PHP_domain"/>
</dbReference>
<organism evidence="2 3">
    <name type="scientific">Diplocloster modestus</name>
    <dbReference type="NCBI Taxonomy" id="2850322"/>
    <lineage>
        <taxon>Bacteria</taxon>
        <taxon>Bacillati</taxon>
        <taxon>Bacillota</taxon>
        <taxon>Clostridia</taxon>
        <taxon>Lachnospirales</taxon>
        <taxon>Lachnospiraceae</taxon>
        <taxon>Diplocloster</taxon>
    </lineage>
</organism>